<reference evidence="5 6" key="1">
    <citation type="journal article" date="2012" name="PLoS ONE">
        <title>Functional divergence in the genus oenococcus as predicted by genome sequencing of the newly-described species, Oenococcus kitaharae.</title>
        <authorList>
            <person name="Borneman A.R."/>
            <person name="McCarthy J.M."/>
            <person name="Chambers P.J."/>
            <person name="Bartowsky E.J."/>
        </authorList>
    </citation>
    <scope>NUCLEOTIDE SEQUENCE [LARGE SCALE GENOMIC DNA]</scope>
    <source>
        <strain evidence="6">DSM17330</strain>
    </source>
</reference>
<dbReference type="PANTHER" id="PTHR43685:SF5">
    <property type="entry name" value="GLYCOSYLTRANSFERASE EPSE-RELATED"/>
    <property type="match status" value="1"/>
</dbReference>
<accession>G9WHD2</accession>
<comment type="caution">
    <text evidence="5">The sequence shown here is derived from an EMBL/GenBank/DDBJ whole genome shotgun (WGS) entry which is preliminary data.</text>
</comment>
<evidence type="ECO:0000313" key="5">
    <source>
        <dbReference type="EMBL" id="EHN59924.1"/>
    </source>
</evidence>
<proteinExistence type="inferred from homology"/>
<dbReference type="Proteomes" id="UP000004959">
    <property type="component" value="Chromosome"/>
</dbReference>
<dbReference type="eggNOG" id="COG0463">
    <property type="taxonomic scope" value="Bacteria"/>
</dbReference>
<dbReference type="GO" id="GO:0016757">
    <property type="term" value="F:glycosyltransferase activity"/>
    <property type="evidence" value="ECO:0007669"/>
    <property type="project" value="UniProtKB-KW"/>
</dbReference>
<evidence type="ECO:0000313" key="6">
    <source>
        <dbReference type="Proteomes" id="UP000004959"/>
    </source>
</evidence>
<keyword evidence="2" id="KW-0328">Glycosyltransferase</keyword>
<protein>
    <submittedName>
        <fullName evidence="5">Glycosyltransferase related enzyme</fullName>
    </submittedName>
</protein>
<feature type="domain" description="Glycosyltransferase 2-like" evidence="4">
    <location>
        <begin position="6"/>
        <end position="119"/>
    </location>
</feature>
<name>G9WHD2_9LACO</name>
<sequence length="285" mass="32419">MNLTSTVIIASYNGEKYLHEQLQSIYEQKMPVTKVLISDDGSSDNTAQVARDFVAQHHLGGRWDFQVNAKRLGWRENFLHMLAQTDTDIVFYCDQDDLWYDDKVSESMKIFTNHPDAELLVSDFDYLPAGQNLLTMFAIDEPDHQNLTRVSATLANLMTLRPGCAMAVRKTIIPTVLNIFHEVPIDGNGLPQTHDQPTWLAAILRQSLYHIKKALFVRRAHADSAWQLEKRASGGHFAAIPSENDHFPLFIKSVQAYLDRHSLSYPELANKLLAEIETRLLRSEA</sequence>
<dbReference type="InterPro" id="IPR050834">
    <property type="entry name" value="Glycosyltransf_2"/>
</dbReference>
<dbReference type="EMBL" id="AFVZ01000001">
    <property type="protein sequence ID" value="EHN59924.1"/>
    <property type="molecule type" value="Genomic_DNA"/>
</dbReference>
<dbReference type="HOGENOM" id="CLU_025996_2_0_9"/>
<dbReference type="PATRIC" id="fig|1045004.4.peg.1824"/>
<dbReference type="InterPro" id="IPR001173">
    <property type="entry name" value="Glyco_trans_2-like"/>
</dbReference>
<dbReference type="STRING" id="336988.NT96_06550"/>
<evidence type="ECO:0000256" key="2">
    <source>
        <dbReference type="ARBA" id="ARBA00022676"/>
    </source>
</evidence>
<evidence type="ECO:0000256" key="1">
    <source>
        <dbReference type="ARBA" id="ARBA00006739"/>
    </source>
</evidence>
<dbReference type="SUPFAM" id="SSF53448">
    <property type="entry name" value="Nucleotide-diphospho-sugar transferases"/>
    <property type="match status" value="1"/>
</dbReference>
<dbReference type="Gene3D" id="3.90.550.10">
    <property type="entry name" value="Spore Coat Polysaccharide Biosynthesis Protein SpsA, Chain A"/>
    <property type="match status" value="1"/>
</dbReference>
<dbReference type="InterPro" id="IPR029044">
    <property type="entry name" value="Nucleotide-diphossugar_trans"/>
</dbReference>
<dbReference type="RefSeq" id="WP_007747339.1">
    <property type="nucleotide sequence ID" value="NZ_CM001398.1"/>
</dbReference>
<organism evidence="5 6">
    <name type="scientific">Oenococcus kitaharae DSM 17330</name>
    <dbReference type="NCBI Taxonomy" id="1045004"/>
    <lineage>
        <taxon>Bacteria</taxon>
        <taxon>Bacillati</taxon>
        <taxon>Bacillota</taxon>
        <taxon>Bacilli</taxon>
        <taxon>Lactobacillales</taxon>
        <taxon>Lactobacillaceae</taxon>
        <taxon>Oenococcus</taxon>
    </lineage>
</organism>
<gene>
    <name evidence="5" type="ORF">OKIT_1854</name>
</gene>
<keyword evidence="6" id="KW-1185">Reference proteome</keyword>
<dbReference type="AlphaFoldDB" id="G9WHD2"/>
<comment type="similarity">
    <text evidence="1">Belongs to the glycosyltransferase 2 family.</text>
</comment>
<dbReference type="PANTHER" id="PTHR43685">
    <property type="entry name" value="GLYCOSYLTRANSFERASE"/>
    <property type="match status" value="1"/>
</dbReference>
<dbReference type="OrthoDB" id="8773442at2"/>
<evidence type="ECO:0000259" key="4">
    <source>
        <dbReference type="Pfam" id="PF00535"/>
    </source>
</evidence>
<evidence type="ECO:0000256" key="3">
    <source>
        <dbReference type="ARBA" id="ARBA00022679"/>
    </source>
</evidence>
<keyword evidence="3 5" id="KW-0808">Transferase</keyword>
<dbReference type="Pfam" id="PF00535">
    <property type="entry name" value="Glycos_transf_2"/>
    <property type="match status" value="1"/>
</dbReference>